<dbReference type="SUPFAM" id="SSF56219">
    <property type="entry name" value="DNase I-like"/>
    <property type="match status" value="1"/>
</dbReference>
<evidence type="ECO:0000313" key="2">
    <source>
        <dbReference type="EMBL" id="KAL2784460.1"/>
    </source>
</evidence>
<dbReference type="Pfam" id="PF14529">
    <property type="entry name" value="Exo_endo_phos_2"/>
    <property type="match status" value="1"/>
</dbReference>
<accession>A0ABR4FMJ9</accession>
<dbReference type="Gene3D" id="3.60.10.10">
    <property type="entry name" value="Endonuclease/exonuclease/phosphatase"/>
    <property type="match status" value="1"/>
</dbReference>
<dbReference type="Proteomes" id="UP001610563">
    <property type="component" value="Unassembled WGS sequence"/>
</dbReference>
<reference evidence="2 3" key="1">
    <citation type="submission" date="2024-07" db="EMBL/GenBank/DDBJ databases">
        <title>Section-level genome sequencing and comparative genomics of Aspergillus sections Usti and Cavernicolus.</title>
        <authorList>
            <consortium name="Lawrence Berkeley National Laboratory"/>
            <person name="Nybo J.L."/>
            <person name="Vesth T.C."/>
            <person name="Theobald S."/>
            <person name="Frisvad J.C."/>
            <person name="Larsen T.O."/>
            <person name="Kjaerboelling I."/>
            <person name="Rothschild-Mancinelli K."/>
            <person name="Lyhne E.K."/>
            <person name="Kogle M.E."/>
            <person name="Barry K."/>
            <person name="Clum A."/>
            <person name="Na H."/>
            <person name="Ledsgaard L."/>
            <person name="Lin J."/>
            <person name="Lipzen A."/>
            <person name="Kuo A."/>
            <person name="Riley R."/>
            <person name="Mondo S."/>
            <person name="Labutti K."/>
            <person name="Haridas S."/>
            <person name="Pangalinan J."/>
            <person name="Salamov A.A."/>
            <person name="Simmons B.A."/>
            <person name="Magnuson J.K."/>
            <person name="Chen J."/>
            <person name="Drula E."/>
            <person name="Henrissat B."/>
            <person name="Wiebenga A."/>
            <person name="Lubbers R.J."/>
            <person name="Gomes A.C."/>
            <person name="Makela M.R."/>
            <person name="Stajich J."/>
            <person name="Grigoriev I.V."/>
            <person name="Mortensen U.H."/>
            <person name="De Vries R.P."/>
            <person name="Baker S.E."/>
            <person name="Andersen M.R."/>
        </authorList>
    </citation>
    <scope>NUCLEOTIDE SEQUENCE [LARGE SCALE GENOMIC DNA]</scope>
    <source>
        <strain evidence="2 3">CBS 209.92</strain>
    </source>
</reference>
<feature type="domain" description="Endonuclease/exonuclease/phosphatase" evidence="1">
    <location>
        <begin position="6"/>
        <end position="51"/>
    </location>
</feature>
<name>A0ABR4FMJ9_9EURO</name>
<protein>
    <recommendedName>
        <fullName evidence="1">Endonuclease/exonuclease/phosphatase domain-containing protein</fullName>
    </recommendedName>
</protein>
<sequence length="55" mass="6212">MSAVARLTNLLTGNNDELVLGDFNLHHPMWGDPETITDNIADDLINDMEERRFGL</sequence>
<keyword evidence="3" id="KW-1185">Reference proteome</keyword>
<organism evidence="2 3">
    <name type="scientific">Aspergillus keveii</name>
    <dbReference type="NCBI Taxonomy" id="714993"/>
    <lineage>
        <taxon>Eukaryota</taxon>
        <taxon>Fungi</taxon>
        <taxon>Dikarya</taxon>
        <taxon>Ascomycota</taxon>
        <taxon>Pezizomycotina</taxon>
        <taxon>Eurotiomycetes</taxon>
        <taxon>Eurotiomycetidae</taxon>
        <taxon>Eurotiales</taxon>
        <taxon>Aspergillaceae</taxon>
        <taxon>Aspergillus</taxon>
        <taxon>Aspergillus subgen. Nidulantes</taxon>
    </lineage>
</organism>
<dbReference type="InterPro" id="IPR005135">
    <property type="entry name" value="Endo/exonuclease/phosphatase"/>
</dbReference>
<evidence type="ECO:0000259" key="1">
    <source>
        <dbReference type="Pfam" id="PF14529"/>
    </source>
</evidence>
<evidence type="ECO:0000313" key="3">
    <source>
        <dbReference type="Proteomes" id="UP001610563"/>
    </source>
</evidence>
<dbReference type="EMBL" id="JBFTWV010000179">
    <property type="protein sequence ID" value="KAL2784460.1"/>
    <property type="molecule type" value="Genomic_DNA"/>
</dbReference>
<proteinExistence type="predicted"/>
<dbReference type="InterPro" id="IPR036691">
    <property type="entry name" value="Endo/exonu/phosph_ase_sf"/>
</dbReference>
<gene>
    <name evidence="2" type="ORF">BJX66DRAFT_316630</name>
</gene>
<comment type="caution">
    <text evidence="2">The sequence shown here is derived from an EMBL/GenBank/DDBJ whole genome shotgun (WGS) entry which is preliminary data.</text>
</comment>